<evidence type="ECO:0000313" key="2">
    <source>
        <dbReference type="EMBL" id="MEC4294056.1"/>
    </source>
</evidence>
<gene>
    <name evidence="2" type="ORF">VJ920_01865</name>
</gene>
<feature type="transmembrane region" description="Helical" evidence="1">
    <location>
        <begin position="21"/>
        <end position="44"/>
    </location>
</feature>
<protein>
    <submittedName>
        <fullName evidence="2">Uncharacterized protein</fullName>
    </submittedName>
</protein>
<dbReference type="Proteomes" id="UP001343724">
    <property type="component" value="Unassembled WGS sequence"/>
</dbReference>
<organism evidence="2 3">
    <name type="scientific">Adlercreutzia shanghongiae</name>
    <dbReference type="NCBI Taxonomy" id="3111773"/>
    <lineage>
        <taxon>Bacteria</taxon>
        <taxon>Bacillati</taxon>
        <taxon>Actinomycetota</taxon>
        <taxon>Coriobacteriia</taxon>
        <taxon>Eggerthellales</taxon>
        <taxon>Eggerthellaceae</taxon>
        <taxon>Adlercreutzia</taxon>
    </lineage>
</organism>
<accession>A0ABU6IW50</accession>
<feature type="transmembrane region" description="Helical" evidence="1">
    <location>
        <begin position="50"/>
        <end position="68"/>
    </location>
</feature>
<reference evidence="2 3" key="1">
    <citation type="submission" date="2024-01" db="EMBL/GenBank/DDBJ databases">
        <title>novel species in genus Adlercreutzia.</title>
        <authorList>
            <person name="Liu X."/>
        </authorList>
    </citation>
    <scope>NUCLEOTIDE SEQUENCE [LARGE SCALE GENOMIC DNA]</scope>
    <source>
        <strain evidence="2 3">R22</strain>
    </source>
</reference>
<evidence type="ECO:0000256" key="1">
    <source>
        <dbReference type="SAM" id="Phobius"/>
    </source>
</evidence>
<keyword evidence="3" id="KW-1185">Reference proteome</keyword>
<evidence type="ECO:0000313" key="3">
    <source>
        <dbReference type="Proteomes" id="UP001343724"/>
    </source>
</evidence>
<proteinExistence type="predicted"/>
<dbReference type="EMBL" id="JAYMFH010000001">
    <property type="protein sequence ID" value="MEC4294056.1"/>
    <property type="molecule type" value="Genomic_DNA"/>
</dbReference>
<dbReference type="RefSeq" id="WP_326454296.1">
    <property type="nucleotide sequence ID" value="NZ_JAYMFH010000001.1"/>
</dbReference>
<sequence length="88" mass="9718">MEETSTPEPMVLQDEVKEERLFGVLRLAFPLLFVVLVALVATGIVDAGQLEAAVASVLAVAGLVLAWWKDNNMTIMAIIRHAIWKEEE</sequence>
<keyword evidence="1" id="KW-1133">Transmembrane helix</keyword>
<comment type="caution">
    <text evidence="2">The sequence shown here is derived from an EMBL/GenBank/DDBJ whole genome shotgun (WGS) entry which is preliminary data.</text>
</comment>
<name>A0ABU6IW50_9ACTN</name>
<keyword evidence="1" id="KW-0812">Transmembrane</keyword>
<keyword evidence="1" id="KW-0472">Membrane</keyword>